<evidence type="ECO:0008006" key="3">
    <source>
        <dbReference type="Google" id="ProtNLM"/>
    </source>
</evidence>
<dbReference type="InterPro" id="IPR029058">
    <property type="entry name" value="AB_hydrolase_fold"/>
</dbReference>
<sequence>MDKKSNPALLQKGEPSRVPLFLIHDAGGGIYNYYKLENIGRPVYTIYNPWFRNENKWEGGAMMFVEEYIKLIKSVVPKGDILGWSLGGQLGIDIGRVLAQNSRSRIRVVGVVMIDTLYPYWGPPKTVHAEFPVDLVLGNCPPDMKEEILRCTQWSKQDSLEWVDRNWKDKGEIEGIEAEEPPPAVLLYATKYIPVEKSRNGAVAMTDYLRHAKGGWDLFPHQFISATWELPAHHFGLFDKTIVKETSEKIRRACDLLAED</sequence>
<dbReference type="Proteomes" id="UP001166286">
    <property type="component" value="Unassembled WGS sequence"/>
</dbReference>
<keyword evidence="2" id="KW-1185">Reference proteome</keyword>
<name>A0AA39V2I8_9LECA</name>
<protein>
    <recommendedName>
        <fullName evidence="3">Thioesterase domain-containing protein</fullName>
    </recommendedName>
</protein>
<dbReference type="SUPFAM" id="SSF53474">
    <property type="entry name" value="alpha/beta-Hydrolases"/>
    <property type="match status" value="1"/>
</dbReference>
<dbReference type="EMBL" id="JAFEKC020000020">
    <property type="protein sequence ID" value="KAK0508709.1"/>
    <property type="molecule type" value="Genomic_DNA"/>
</dbReference>
<gene>
    <name evidence="1" type="ORF">JMJ35_008985</name>
</gene>
<dbReference type="AlphaFoldDB" id="A0AA39V2I8"/>
<evidence type="ECO:0000313" key="2">
    <source>
        <dbReference type="Proteomes" id="UP001166286"/>
    </source>
</evidence>
<evidence type="ECO:0000313" key="1">
    <source>
        <dbReference type="EMBL" id="KAK0508709.1"/>
    </source>
</evidence>
<dbReference type="Gene3D" id="3.40.50.1820">
    <property type="entry name" value="alpha/beta hydrolase"/>
    <property type="match status" value="1"/>
</dbReference>
<accession>A0AA39V2I8</accession>
<reference evidence="1" key="1">
    <citation type="submission" date="2023-03" db="EMBL/GenBank/DDBJ databases">
        <title>Complete genome of Cladonia borealis.</title>
        <authorList>
            <person name="Park H."/>
        </authorList>
    </citation>
    <scope>NUCLEOTIDE SEQUENCE</scope>
    <source>
        <strain evidence="1">ANT050790</strain>
    </source>
</reference>
<comment type="caution">
    <text evidence="1">The sequence shown here is derived from an EMBL/GenBank/DDBJ whole genome shotgun (WGS) entry which is preliminary data.</text>
</comment>
<proteinExistence type="predicted"/>
<organism evidence="1 2">
    <name type="scientific">Cladonia borealis</name>
    <dbReference type="NCBI Taxonomy" id="184061"/>
    <lineage>
        <taxon>Eukaryota</taxon>
        <taxon>Fungi</taxon>
        <taxon>Dikarya</taxon>
        <taxon>Ascomycota</taxon>
        <taxon>Pezizomycotina</taxon>
        <taxon>Lecanoromycetes</taxon>
        <taxon>OSLEUM clade</taxon>
        <taxon>Lecanoromycetidae</taxon>
        <taxon>Lecanorales</taxon>
        <taxon>Lecanorineae</taxon>
        <taxon>Cladoniaceae</taxon>
        <taxon>Cladonia</taxon>
    </lineage>
</organism>